<dbReference type="InterPro" id="IPR042971">
    <property type="entry name" value="LEA_SMP"/>
</dbReference>
<comment type="similarity">
    <text evidence="1">Belongs to the LEA type SMP family.</text>
</comment>
<feature type="region of interest" description="Disordered" evidence="3">
    <location>
        <begin position="1"/>
        <end position="36"/>
    </location>
</feature>
<name>A0AA41VAZ4_PAPNU</name>
<gene>
    <name evidence="5" type="ORF">MKW94_010235</name>
</gene>
<reference evidence="5" key="1">
    <citation type="submission" date="2022-03" db="EMBL/GenBank/DDBJ databases">
        <title>A functionally conserved STORR gene fusion in Papaver species that diverged 16.8 million years ago.</title>
        <authorList>
            <person name="Catania T."/>
        </authorList>
    </citation>
    <scope>NUCLEOTIDE SEQUENCE</scope>
    <source>
        <strain evidence="5">S-191538</strain>
    </source>
</reference>
<dbReference type="EMBL" id="JAJJMA010190357">
    <property type="protein sequence ID" value="MCL7038421.1"/>
    <property type="molecule type" value="Genomic_DNA"/>
</dbReference>
<evidence type="ECO:0000256" key="3">
    <source>
        <dbReference type="SAM" id="MobiDB-lite"/>
    </source>
</evidence>
<feature type="domain" description="SMP" evidence="4">
    <location>
        <begin position="151"/>
        <end position="208"/>
    </location>
</feature>
<evidence type="ECO:0000256" key="1">
    <source>
        <dbReference type="ARBA" id="ARBA00010733"/>
    </source>
</evidence>
<dbReference type="Pfam" id="PF04927">
    <property type="entry name" value="SMP"/>
    <property type="match status" value="3"/>
</dbReference>
<organism evidence="5 6">
    <name type="scientific">Papaver nudicaule</name>
    <name type="common">Iceland poppy</name>
    <dbReference type="NCBI Taxonomy" id="74823"/>
    <lineage>
        <taxon>Eukaryota</taxon>
        <taxon>Viridiplantae</taxon>
        <taxon>Streptophyta</taxon>
        <taxon>Embryophyta</taxon>
        <taxon>Tracheophyta</taxon>
        <taxon>Spermatophyta</taxon>
        <taxon>Magnoliopsida</taxon>
        <taxon>Ranunculales</taxon>
        <taxon>Papaveraceae</taxon>
        <taxon>Papaveroideae</taxon>
        <taxon>Papaver</taxon>
    </lineage>
</organism>
<dbReference type="Proteomes" id="UP001177140">
    <property type="component" value="Unassembled WGS sequence"/>
</dbReference>
<keyword evidence="2" id="KW-0677">Repeat</keyword>
<feature type="domain" description="SMP" evidence="4">
    <location>
        <begin position="216"/>
        <end position="274"/>
    </location>
</feature>
<evidence type="ECO:0000313" key="5">
    <source>
        <dbReference type="EMBL" id="MCL7038421.1"/>
    </source>
</evidence>
<keyword evidence="6" id="KW-1185">Reference proteome</keyword>
<sequence length="276" mass="27835">MSQQQPRRPQGNEQQQEPVKYGDVFPVSGELAPKPIAPQDAAMIQSAESLILGQTQKGGPASVMQSAATLNERVGVAGHTQVTGAAADQGVTVSETDLPGGRVVSEAIGGQVVGSFVQPGSAQGTTRKVSYGDDGAAGNDIDIDIGGGGKITIGEALEATALTAGDKPVDQSDAAAIQAAEVRATGRNVITPGGVAAAAQAAATHNARVLRDEDKTRLGDILTDAALKLPADKEATPKDAEGVVGAEMRNNPNLVTHPGGVAASVVAAARLNQNND</sequence>
<dbReference type="AlphaFoldDB" id="A0AA41VAZ4"/>
<comment type="caution">
    <text evidence="5">The sequence shown here is derived from an EMBL/GenBank/DDBJ whole genome shotgun (WGS) entry which is preliminary data.</text>
</comment>
<dbReference type="PANTHER" id="PTHR31174">
    <property type="entry name" value="SEED MATURATION FAMILY PROTEIN"/>
    <property type="match status" value="1"/>
</dbReference>
<evidence type="ECO:0000256" key="2">
    <source>
        <dbReference type="ARBA" id="ARBA00022737"/>
    </source>
</evidence>
<feature type="compositionally biased region" description="Polar residues" evidence="3">
    <location>
        <begin position="1"/>
        <end position="17"/>
    </location>
</feature>
<evidence type="ECO:0000259" key="4">
    <source>
        <dbReference type="Pfam" id="PF04927"/>
    </source>
</evidence>
<protein>
    <recommendedName>
        <fullName evidence="4">SMP domain-containing protein</fullName>
    </recommendedName>
</protein>
<feature type="domain" description="SMP" evidence="4">
    <location>
        <begin position="19"/>
        <end position="73"/>
    </location>
</feature>
<dbReference type="PANTHER" id="PTHR31174:SF7">
    <property type="entry name" value="LATE EMBRYOGENESIS ABUNDANT PROTEIN 31-RELATED"/>
    <property type="match status" value="1"/>
</dbReference>
<evidence type="ECO:0000313" key="6">
    <source>
        <dbReference type="Proteomes" id="UP001177140"/>
    </source>
</evidence>
<accession>A0AA41VAZ4</accession>
<proteinExistence type="inferred from homology"/>
<dbReference type="InterPro" id="IPR007011">
    <property type="entry name" value="LEA_SMP_dom"/>
</dbReference>